<evidence type="ECO:0000313" key="2">
    <source>
        <dbReference type="Proteomes" id="UP000326939"/>
    </source>
</evidence>
<sequence>MLHANNITGRLWAEAMKIAAFVINKFPLQKNVVFDESWRSTEQETLPDLKGFKDELQSTRIQMEMMEIEEEAVEKLCIQVGLEPVGSANEKYIGEGRSIIEQGTEDTNVDMEETIPLQVENHEILISSCDKPSRNTLDSCEEPAREKRFLSSCASKLIIEESPKEMVVFGSSCITSGSEKESSSEESLKEKLKIEIKHWMDAKSKWISLVEELRAELDASTALAEKLK</sequence>
<keyword evidence="2" id="KW-1185">Reference proteome</keyword>
<protein>
    <submittedName>
        <fullName evidence="1">Uncharacterized protein</fullName>
    </submittedName>
</protein>
<dbReference type="AlphaFoldDB" id="A0A5N5MCA7"/>
<dbReference type="Proteomes" id="UP000326939">
    <property type="component" value="Chromosome 6"/>
</dbReference>
<reference evidence="2" key="1">
    <citation type="journal article" date="2019" name="Gigascience">
        <title>De novo genome assembly of the endangered Acer yangbiense, a plant species with extremely small populations endemic to Yunnan Province, China.</title>
        <authorList>
            <person name="Yang J."/>
            <person name="Wariss H.M."/>
            <person name="Tao L."/>
            <person name="Zhang R."/>
            <person name="Yun Q."/>
            <person name="Hollingsworth P."/>
            <person name="Dao Z."/>
            <person name="Luo G."/>
            <person name="Guo H."/>
            <person name="Ma Y."/>
            <person name="Sun W."/>
        </authorList>
    </citation>
    <scope>NUCLEOTIDE SEQUENCE [LARGE SCALE GENOMIC DNA]</scope>
    <source>
        <strain evidence="2">cv. br00</strain>
    </source>
</reference>
<dbReference type="EMBL" id="VDCV01000006">
    <property type="protein sequence ID" value="KAB5552708.1"/>
    <property type="molecule type" value="Genomic_DNA"/>
</dbReference>
<evidence type="ECO:0000313" key="1">
    <source>
        <dbReference type="EMBL" id="KAB5552708.1"/>
    </source>
</evidence>
<accession>A0A5N5MCA7</accession>
<proteinExistence type="predicted"/>
<comment type="caution">
    <text evidence="1">The sequence shown here is derived from an EMBL/GenBank/DDBJ whole genome shotgun (WGS) entry which is preliminary data.</text>
</comment>
<name>A0A5N5MCA7_9ROSI</name>
<organism evidence="1 2">
    <name type="scientific">Salix brachista</name>
    <dbReference type="NCBI Taxonomy" id="2182728"/>
    <lineage>
        <taxon>Eukaryota</taxon>
        <taxon>Viridiplantae</taxon>
        <taxon>Streptophyta</taxon>
        <taxon>Embryophyta</taxon>
        <taxon>Tracheophyta</taxon>
        <taxon>Spermatophyta</taxon>
        <taxon>Magnoliopsida</taxon>
        <taxon>eudicotyledons</taxon>
        <taxon>Gunneridae</taxon>
        <taxon>Pentapetalae</taxon>
        <taxon>rosids</taxon>
        <taxon>fabids</taxon>
        <taxon>Malpighiales</taxon>
        <taxon>Salicaceae</taxon>
        <taxon>Saliceae</taxon>
        <taxon>Salix</taxon>
    </lineage>
</organism>
<gene>
    <name evidence="1" type="ORF">DKX38_010019</name>
</gene>